<dbReference type="OrthoDB" id="3219854at2759"/>
<keyword evidence="1" id="KW-1133">Transmembrane helix</keyword>
<feature type="non-terminal residue" evidence="3">
    <location>
        <position position="644"/>
    </location>
</feature>
<dbReference type="InterPro" id="IPR045338">
    <property type="entry name" value="DUF6535"/>
</dbReference>
<organism evidence="3 4">
    <name type="scientific">Coprinopsis marcescibilis</name>
    <name type="common">Agaric fungus</name>
    <name type="synonym">Psathyrella marcescibilis</name>
    <dbReference type="NCBI Taxonomy" id="230819"/>
    <lineage>
        <taxon>Eukaryota</taxon>
        <taxon>Fungi</taxon>
        <taxon>Dikarya</taxon>
        <taxon>Basidiomycota</taxon>
        <taxon>Agaricomycotina</taxon>
        <taxon>Agaricomycetes</taxon>
        <taxon>Agaricomycetidae</taxon>
        <taxon>Agaricales</taxon>
        <taxon>Agaricineae</taxon>
        <taxon>Psathyrellaceae</taxon>
        <taxon>Coprinopsis</taxon>
    </lineage>
</organism>
<feature type="domain" description="DUF6535" evidence="2">
    <location>
        <begin position="15"/>
        <end position="194"/>
    </location>
</feature>
<protein>
    <recommendedName>
        <fullName evidence="2">DUF6535 domain-containing protein</fullName>
    </recommendedName>
</protein>
<evidence type="ECO:0000256" key="1">
    <source>
        <dbReference type="SAM" id="Phobius"/>
    </source>
</evidence>
<proteinExistence type="predicted"/>
<keyword evidence="4" id="KW-1185">Reference proteome</keyword>
<dbReference type="STRING" id="230819.A0A5C3LAT3"/>
<dbReference type="Pfam" id="PF20153">
    <property type="entry name" value="DUF6535"/>
    <property type="match status" value="1"/>
</dbReference>
<name>A0A5C3LAT3_COPMA</name>
<gene>
    <name evidence="3" type="ORF">FA15DRAFT_632643</name>
</gene>
<keyword evidence="1" id="KW-0812">Transmembrane</keyword>
<dbReference type="Proteomes" id="UP000307440">
    <property type="component" value="Unassembled WGS sequence"/>
</dbReference>
<keyword evidence="1" id="KW-0472">Membrane</keyword>
<dbReference type="AlphaFoldDB" id="A0A5C3LAT3"/>
<evidence type="ECO:0000259" key="2">
    <source>
        <dbReference type="Pfam" id="PF20153"/>
    </source>
</evidence>
<feature type="transmembrane region" description="Helical" evidence="1">
    <location>
        <begin position="112"/>
        <end position="135"/>
    </location>
</feature>
<feature type="transmembrane region" description="Helical" evidence="1">
    <location>
        <begin position="205"/>
        <end position="227"/>
    </location>
</feature>
<dbReference type="EMBL" id="ML210151">
    <property type="protein sequence ID" value="TFK29136.1"/>
    <property type="molecule type" value="Genomic_DNA"/>
</dbReference>
<evidence type="ECO:0000313" key="3">
    <source>
        <dbReference type="EMBL" id="TFK29136.1"/>
    </source>
</evidence>
<accession>A0A5C3LAT3</accession>
<evidence type="ECO:0000313" key="4">
    <source>
        <dbReference type="Proteomes" id="UP000307440"/>
    </source>
</evidence>
<reference evidence="3 4" key="1">
    <citation type="journal article" date="2019" name="Nat. Ecol. Evol.">
        <title>Megaphylogeny resolves global patterns of mushroom evolution.</title>
        <authorList>
            <person name="Varga T."/>
            <person name="Krizsan K."/>
            <person name="Foldi C."/>
            <person name="Dima B."/>
            <person name="Sanchez-Garcia M."/>
            <person name="Sanchez-Ramirez S."/>
            <person name="Szollosi G.J."/>
            <person name="Szarkandi J.G."/>
            <person name="Papp V."/>
            <person name="Albert L."/>
            <person name="Andreopoulos W."/>
            <person name="Angelini C."/>
            <person name="Antonin V."/>
            <person name="Barry K.W."/>
            <person name="Bougher N.L."/>
            <person name="Buchanan P."/>
            <person name="Buyck B."/>
            <person name="Bense V."/>
            <person name="Catcheside P."/>
            <person name="Chovatia M."/>
            <person name="Cooper J."/>
            <person name="Damon W."/>
            <person name="Desjardin D."/>
            <person name="Finy P."/>
            <person name="Geml J."/>
            <person name="Haridas S."/>
            <person name="Hughes K."/>
            <person name="Justo A."/>
            <person name="Karasinski D."/>
            <person name="Kautmanova I."/>
            <person name="Kiss B."/>
            <person name="Kocsube S."/>
            <person name="Kotiranta H."/>
            <person name="LaButti K.M."/>
            <person name="Lechner B.E."/>
            <person name="Liimatainen K."/>
            <person name="Lipzen A."/>
            <person name="Lukacs Z."/>
            <person name="Mihaltcheva S."/>
            <person name="Morgado L.N."/>
            <person name="Niskanen T."/>
            <person name="Noordeloos M.E."/>
            <person name="Ohm R.A."/>
            <person name="Ortiz-Santana B."/>
            <person name="Ovrebo C."/>
            <person name="Racz N."/>
            <person name="Riley R."/>
            <person name="Savchenko A."/>
            <person name="Shiryaev A."/>
            <person name="Soop K."/>
            <person name="Spirin V."/>
            <person name="Szebenyi C."/>
            <person name="Tomsovsky M."/>
            <person name="Tulloss R.E."/>
            <person name="Uehling J."/>
            <person name="Grigoriev I.V."/>
            <person name="Vagvolgyi C."/>
            <person name="Papp T."/>
            <person name="Martin F.M."/>
            <person name="Miettinen O."/>
            <person name="Hibbett D.S."/>
            <person name="Nagy L.G."/>
        </authorList>
    </citation>
    <scope>NUCLEOTIDE SEQUENCE [LARGE SCALE GENOMIC DNA]</scope>
    <source>
        <strain evidence="3 4">CBS 121175</strain>
    </source>
</reference>
<feature type="transmembrane region" description="Helical" evidence="1">
    <location>
        <begin position="169"/>
        <end position="193"/>
    </location>
</feature>
<sequence>MVRSRYEPKKPPDAWEAFDDLLCRSDAATCDAWKDEIEKLLVLAGLACAVVTPFAIESYRELKEDPQEASVKLLSQLVRIARAAANDTSNEEVDVYLGSPLLLAGSSVRINIFWFLSITLNIATVFVGTICLQWIREYTNRDDNIPAKESTALRQMRHEGLVYWKVSSIVSALPLFLQTSLILFFFGLVEFLWPMNGTVATVITLFVLLLCAFFFITTVTPTLQTLFLSNEYLWTPQCPYKSPQSWLFHHLAVASLSMVPSFYNLGHKIRGSQVPTALLNRFTGVRSWLEYDLHWRELRDSFPLDSMGKPLSSGQQAAQRTDGIDTSRGLASLIQHRKGYNAYSITHHCLQDLETSTAAQVLQSLGAKNDVCFPEDASHVMKRHFASFQILDFVFQHNERIRPSLLPFRLELFLELVKEPQFAQLVTQSVDMADVECDKSLPLDMKLEILGYLADRYRSAPSTYTLSSEMVLGVSILSALDISSVRGQWKTFKPVADFALVFYLWSREYPPLASLVTSTRQNFRPHLAFYSMFCEGVSSRNTIYSLQLLQHASKSSNDPFELLCCLINDLETRELQSMFQIINDSGSPQKHKLALAIDPAHIRNYLLFEIVTQALTIAPNLQSYFLLQVELYTELSAHLGSNSR</sequence>